<evidence type="ECO:0000313" key="3">
    <source>
        <dbReference type="EMBL" id="MBM7632764.1"/>
    </source>
</evidence>
<feature type="transmembrane region" description="Helical" evidence="1">
    <location>
        <begin position="38"/>
        <end position="58"/>
    </location>
</feature>
<accession>A0ABS2PBH5</accession>
<feature type="transmembrane region" description="Helical" evidence="1">
    <location>
        <begin position="12"/>
        <end position="31"/>
    </location>
</feature>
<feature type="transmembrane region" description="Helical" evidence="1">
    <location>
        <begin position="230"/>
        <end position="253"/>
    </location>
</feature>
<feature type="domain" description="Malonate/sodium symporter MadM subunit N-terminal" evidence="2">
    <location>
        <begin position="6"/>
        <end position="253"/>
    </location>
</feature>
<proteinExistence type="predicted"/>
<evidence type="ECO:0000256" key="1">
    <source>
        <dbReference type="SAM" id="Phobius"/>
    </source>
</evidence>
<dbReference type="Proteomes" id="UP000741863">
    <property type="component" value="Unassembled WGS sequence"/>
</dbReference>
<dbReference type="EMBL" id="JAFBEC010000004">
    <property type="protein sequence ID" value="MBM7632764.1"/>
    <property type="molecule type" value="Genomic_DNA"/>
</dbReference>
<name>A0ABS2PBH5_9BACL</name>
<evidence type="ECO:0000259" key="2">
    <source>
        <dbReference type="Pfam" id="PF03818"/>
    </source>
</evidence>
<feature type="transmembrane region" description="Helical" evidence="1">
    <location>
        <begin position="164"/>
        <end position="186"/>
    </location>
</feature>
<comment type="caution">
    <text evidence="3">The sequence shown here is derived from an EMBL/GenBank/DDBJ whole genome shotgun (WGS) entry which is preliminary data.</text>
</comment>
<dbReference type="RefSeq" id="WP_042360421.1">
    <property type="nucleotide sequence ID" value="NZ_JAFBEC010000004.1"/>
</dbReference>
<keyword evidence="1" id="KW-1133">Transmembrane helix</keyword>
<dbReference type="Pfam" id="PF03818">
    <property type="entry name" value="MadM"/>
    <property type="match status" value="1"/>
</dbReference>
<keyword evidence="1" id="KW-0472">Membrane</keyword>
<dbReference type="InterPro" id="IPR004691">
    <property type="entry name" value="Mal/Na_symporter_MadM"/>
</dbReference>
<sequence>MIESIENVLVGNGLIFGFAIVGAIMVIAYALSKYATRGLVHGSSIAILLGLVLAYIGGRLTGGENGLSDVSLFAGISLLGGGMMRDFAIVATAFGADFREIKRAGVTGVLALVLGILLSFTIGVVFALMFGYTDAVSLTTIGAGATTYIVGPVTGAAIGASSEVIAISIAAGLVKAILTMALTPFLGKYIGLDNPRSAMVFGGLLGTTSGVAGGLAALNPKLVPYGAVTATFYTGLGCLLGPSVLYMMMRLIFGG</sequence>
<feature type="transmembrane region" description="Helical" evidence="1">
    <location>
        <begin position="106"/>
        <end position="130"/>
    </location>
</feature>
<gene>
    <name evidence="3" type="ORF">JOD17_001858</name>
</gene>
<evidence type="ECO:0000313" key="4">
    <source>
        <dbReference type="Proteomes" id="UP000741863"/>
    </source>
</evidence>
<protein>
    <submittedName>
        <fullName evidence="3">Malonate transporter MadM subunit</fullName>
    </submittedName>
</protein>
<feature type="transmembrane region" description="Helical" evidence="1">
    <location>
        <begin position="198"/>
        <end position="218"/>
    </location>
</feature>
<feature type="transmembrane region" description="Helical" evidence="1">
    <location>
        <begin position="70"/>
        <end position="94"/>
    </location>
</feature>
<keyword evidence="1" id="KW-0812">Transmembrane</keyword>
<dbReference type="InterPro" id="IPR018402">
    <property type="entry name" value="Mal/Na_symporter_MadM_N"/>
</dbReference>
<organism evidence="3 4">
    <name type="scientific">Geomicrobium sediminis</name>
    <dbReference type="NCBI Taxonomy" id="1347788"/>
    <lineage>
        <taxon>Bacteria</taxon>
        <taxon>Bacillati</taxon>
        <taxon>Bacillota</taxon>
        <taxon>Bacilli</taxon>
        <taxon>Bacillales</taxon>
        <taxon>Geomicrobium</taxon>
    </lineage>
</organism>
<reference evidence="3 4" key="1">
    <citation type="submission" date="2021-01" db="EMBL/GenBank/DDBJ databases">
        <title>Genomic Encyclopedia of Type Strains, Phase IV (KMG-IV): sequencing the most valuable type-strain genomes for metagenomic binning, comparative biology and taxonomic classification.</title>
        <authorList>
            <person name="Goeker M."/>
        </authorList>
    </citation>
    <scope>NUCLEOTIDE SEQUENCE [LARGE SCALE GENOMIC DNA]</scope>
    <source>
        <strain evidence="3 4">DSM 25540</strain>
    </source>
</reference>
<keyword evidence="4" id="KW-1185">Reference proteome</keyword>
<dbReference type="NCBIfam" id="TIGR00808">
    <property type="entry name" value="malonate_madM"/>
    <property type="match status" value="1"/>
</dbReference>